<dbReference type="InterPro" id="IPR016181">
    <property type="entry name" value="Acyl_CoA_acyltransferase"/>
</dbReference>
<evidence type="ECO:0000313" key="1">
    <source>
        <dbReference type="EMBL" id="SCL30118.1"/>
    </source>
</evidence>
<name>A0A1C6SL25_9ACTN</name>
<protein>
    <submittedName>
        <fullName evidence="1">Uncharacterized protein</fullName>
    </submittedName>
</protein>
<dbReference type="SUPFAM" id="SSF55729">
    <property type="entry name" value="Acyl-CoA N-acyltransferases (Nat)"/>
    <property type="match status" value="1"/>
</dbReference>
<accession>A0A1C6SL25</accession>
<dbReference type="EMBL" id="FMHV01000002">
    <property type="protein sequence ID" value="SCL30118.1"/>
    <property type="molecule type" value="Genomic_DNA"/>
</dbReference>
<sequence>MRGRAETSALEVSRLPRRILAKRMRDILADLWPQYGLTIVTPHLQLRLPGGAELAELADLAGHGVDRPGERPFLTPWTDGTYTDRARFVLQEHWHQLASWNVAAWRLGMGVFRAGRPIGVVTLRARDFPVVRQVTTPAWLGIDHQGKGYWNGSEGRTAHPCFKIISAPPPH</sequence>
<keyword evidence="2" id="KW-1185">Reference proteome</keyword>
<reference evidence="2" key="1">
    <citation type="submission" date="2016-06" db="EMBL/GenBank/DDBJ databases">
        <authorList>
            <person name="Varghese N."/>
            <person name="Submissions Spin"/>
        </authorList>
    </citation>
    <scope>NUCLEOTIDE SEQUENCE [LARGE SCALE GENOMIC DNA]</scope>
    <source>
        <strain evidence="2">DSM 45431</strain>
    </source>
</reference>
<dbReference type="Gene3D" id="3.40.630.30">
    <property type="match status" value="1"/>
</dbReference>
<organism evidence="1 2">
    <name type="scientific">Micromonospora rhizosphaerae</name>
    <dbReference type="NCBI Taxonomy" id="568872"/>
    <lineage>
        <taxon>Bacteria</taxon>
        <taxon>Bacillati</taxon>
        <taxon>Actinomycetota</taxon>
        <taxon>Actinomycetes</taxon>
        <taxon>Micromonosporales</taxon>
        <taxon>Micromonosporaceae</taxon>
        <taxon>Micromonospora</taxon>
    </lineage>
</organism>
<dbReference type="Proteomes" id="UP000199413">
    <property type="component" value="Unassembled WGS sequence"/>
</dbReference>
<dbReference type="STRING" id="568872.GA0070624_4013"/>
<evidence type="ECO:0000313" key="2">
    <source>
        <dbReference type="Proteomes" id="UP000199413"/>
    </source>
</evidence>
<dbReference type="AlphaFoldDB" id="A0A1C6SL25"/>
<proteinExistence type="predicted"/>
<gene>
    <name evidence="1" type="ORF">GA0070624_4013</name>
</gene>